<reference evidence="1 3" key="1">
    <citation type="submission" date="2019-03" db="EMBL/GenBank/DDBJ databases">
        <title>Genomic Encyclopedia of Type Strains, Phase IV (KMG-IV): sequencing the most valuable type-strain genomes for metagenomic binning, comparative biology and taxonomic classification.</title>
        <authorList>
            <person name="Goeker M."/>
        </authorList>
    </citation>
    <scope>NUCLEOTIDE SEQUENCE [LARGE SCALE GENOMIC DNA]</scope>
    <source>
        <strain evidence="1 3">DSM 28140</strain>
    </source>
</reference>
<evidence type="ECO:0000313" key="1">
    <source>
        <dbReference type="EMBL" id="TCV87957.1"/>
    </source>
</evidence>
<gene>
    <name evidence="2" type="primary">cas6f</name>
    <name evidence="1" type="ORF">EDC16_104147</name>
    <name evidence="2" type="ORF">FHQ21_09310</name>
</gene>
<evidence type="ECO:0000313" key="4">
    <source>
        <dbReference type="Proteomes" id="UP000305526"/>
    </source>
</evidence>
<sequence>MQYYQDLTIIKSPDISPYFIWSKLYTQLHLALVELQHPNSVSEIGVSFPEYQYIKENNKTIMTLGCKLRIFSHKKEMLEQLNISHWLERLKDYVHILSIQNVPSNVTEHLVVKRLRQRTNNDKYTRDYAKKHNLSFEEAKEARVQRFMEVHNVTLQESLEHYENPVLKRRPFIIMQSLRTKQQYSLEIEQLRVNGPVAGAFSSYGLSSTTTVPAW</sequence>
<dbReference type="Proteomes" id="UP000305526">
    <property type="component" value="Unassembled WGS sequence"/>
</dbReference>
<dbReference type="InterPro" id="IPR013396">
    <property type="entry name" value="CRISPR-assoc_prot_Csy4"/>
</dbReference>
<comment type="caution">
    <text evidence="1">The sequence shown here is derived from an EMBL/GenBank/DDBJ whole genome shotgun (WGS) entry which is preliminary data.</text>
</comment>
<dbReference type="EMBL" id="VDGV01000082">
    <property type="protein sequence ID" value="TNG90235.1"/>
    <property type="molecule type" value="Genomic_DNA"/>
</dbReference>
<dbReference type="EMBL" id="SMCP01000004">
    <property type="protein sequence ID" value="TCV87957.1"/>
    <property type="molecule type" value="Genomic_DNA"/>
</dbReference>
<dbReference type="GO" id="GO:0043571">
    <property type="term" value="P:maintenance of CRISPR repeat elements"/>
    <property type="evidence" value="ECO:0007669"/>
    <property type="project" value="InterPro"/>
</dbReference>
<dbReference type="RefSeq" id="WP_132966253.1">
    <property type="nucleotide sequence ID" value="NZ_LEKL01000009.1"/>
</dbReference>
<protein>
    <submittedName>
        <fullName evidence="1">CRISPR-associated endonuclease Csy4</fullName>
    </submittedName>
    <submittedName>
        <fullName evidence="2">Type I-F CRISPR-associated endoribonuclease Cas6/Csy4</fullName>
    </submittedName>
</protein>
<dbReference type="InterPro" id="IPR042564">
    <property type="entry name" value="CRISPR-Cas6/Csy4_sf"/>
</dbReference>
<name>A0A4R3Y7V4_9PAST</name>
<keyword evidence="1" id="KW-0378">Hydrolase</keyword>
<dbReference type="Gene3D" id="3.30.70.2540">
    <property type="entry name" value="CRISPR-associated endoribonuclease Cas6/Csy4"/>
    <property type="match status" value="1"/>
</dbReference>
<dbReference type="Proteomes" id="UP000294619">
    <property type="component" value="Unassembled WGS sequence"/>
</dbReference>
<keyword evidence="1" id="KW-0255">Endonuclease</keyword>
<keyword evidence="1" id="KW-0540">Nuclease</keyword>
<accession>A0A4R3Y7V4</accession>
<dbReference type="NCBIfam" id="TIGR02563">
    <property type="entry name" value="cas_Csy4"/>
    <property type="match status" value="1"/>
</dbReference>
<dbReference type="CDD" id="cd09739">
    <property type="entry name" value="Cas6_I-F"/>
    <property type="match status" value="1"/>
</dbReference>
<proteinExistence type="predicted"/>
<evidence type="ECO:0000313" key="2">
    <source>
        <dbReference type="EMBL" id="TNG90235.1"/>
    </source>
</evidence>
<evidence type="ECO:0000313" key="3">
    <source>
        <dbReference type="Proteomes" id="UP000294619"/>
    </source>
</evidence>
<organism evidence="1 3">
    <name type="scientific">Testudinibacter aquarius</name>
    <dbReference type="NCBI Taxonomy" id="1524974"/>
    <lineage>
        <taxon>Bacteria</taxon>
        <taxon>Pseudomonadati</taxon>
        <taxon>Pseudomonadota</taxon>
        <taxon>Gammaproteobacteria</taxon>
        <taxon>Pasteurellales</taxon>
        <taxon>Pasteurellaceae</taxon>
        <taxon>Testudinibacter</taxon>
    </lineage>
</organism>
<dbReference type="AlphaFoldDB" id="A0A4R3Y7V4"/>
<reference evidence="2 4" key="2">
    <citation type="submission" date="2019-05" db="EMBL/GenBank/DDBJ databases">
        <title>Pasteurellaceae isolates from reptiles.</title>
        <authorList>
            <person name="Bojesen A.M."/>
            <person name="Lund E."/>
        </authorList>
    </citation>
    <scope>NUCLEOTIDE SEQUENCE [LARGE SCALE GENOMIC DNA]</scope>
    <source>
        <strain evidence="2 4">ELNT2x</strain>
    </source>
</reference>
<dbReference type="Pfam" id="PF09618">
    <property type="entry name" value="Cas_Csy4"/>
    <property type="match status" value="1"/>
</dbReference>
<dbReference type="GO" id="GO:0004519">
    <property type="term" value="F:endonuclease activity"/>
    <property type="evidence" value="ECO:0007669"/>
    <property type="project" value="UniProtKB-KW"/>
</dbReference>
<keyword evidence="4" id="KW-1185">Reference proteome</keyword>